<feature type="compositionally biased region" description="Acidic residues" evidence="1">
    <location>
        <begin position="101"/>
        <end position="111"/>
    </location>
</feature>
<protein>
    <recommendedName>
        <fullName evidence="2">Myb-like DNA-binding domain-containing protein</fullName>
    </recommendedName>
</protein>
<gene>
    <name evidence="3" type="ORF">AYO21_03358</name>
</gene>
<feature type="region of interest" description="Disordered" evidence="1">
    <location>
        <begin position="340"/>
        <end position="364"/>
    </location>
</feature>
<dbReference type="GeneID" id="34598529"/>
<evidence type="ECO:0000256" key="1">
    <source>
        <dbReference type="SAM" id="MobiDB-lite"/>
    </source>
</evidence>
<dbReference type="Proteomes" id="UP000077002">
    <property type="component" value="Unassembled WGS sequence"/>
</dbReference>
<dbReference type="OrthoDB" id="4154024at2759"/>
<feature type="compositionally biased region" description="Basic residues" evidence="1">
    <location>
        <begin position="85"/>
        <end position="97"/>
    </location>
</feature>
<reference evidence="3 4" key="1">
    <citation type="submission" date="2016-03" db="EMBL/GenBank/DDBJ databases">
        <title>Draft genome sequence of the Fonsecaea monophora CBS 269.37.</title>
        <authorList>
            <person name="Bombassaro A."/>
            <person name="Vinicius W.A."/>
            <person name="De Hoog S."/>
            <person name="Sun J."/>
            <person name="Souza E.M."/>
            <person name="Raittz R.T."/>
            <person name="Costa F."/>
            <person name="Leao A.C."/>
            <person name="Tadra-Sfeir M.Z."/>
            <person name="Baura V."/>
            <person name="Balsanelli E."/>
            <person name="Pedrosa F.O."/>
            <person name="Moreno L.F."/>
            <person name="Steffens M.B."/>
            <person name="Xi L."/>
            <person name="Bocca A.L."/>
            <person name="Felipe M.S."/>
            <person name="Teixeira M."/>
            <person name="Telles Filho F.Q."/>
            <person name="Azevedo C.M."/>
            <person name="Gomes R."/>
            <person name="Vicente V.A."/>
        </authorList>
    </citation>
    <scope>NUCLEOTIDE SEQUENCE [LARGE SCALE GENOMIC DNA]</scope>
    <source>
        <strain evidence="3 4">CBS 269.37</strain>
    </source>
</reference>
<dbReference type="InterPro" id="IPR054505">
    <property type="entry name" value="Myb_DNA-bind_8"/>
</dbReference>
<evidence type="ECO:0000313" key="3">
    <source>
        <dbReference type="EMBL" id="OAG42482.1"/>
    </source>
</evidence>
<comment type="caution">
    <text evidence="3">The sequence shown here is derived from an EMBL/GenBank/DDBJ whole genome shotgun (WGS) entry which is preliminary data.</text>
</comment>
<organism evidence="3 4">
    <name type="scientific">Fonsecaea monophora</name>
    <dbReference type="NCBI Taxonomy" id="254056"/>
    <lineage>
        <taxon>Eukaryota</taxon>
        <taxon>Fungi</taxon>
        <taxon>Dikarya</taxon>
        <taxon>Ascomycota</taxon>
        <taxon>Pezizomycotina</taxon>
        <taxon>Eurotiomycetes</taxon>
        <taxon>Chaetothyriomycetidae</taxon>
        <taxon>Chaetothyriales</taxon>
        <taxon>Herpotrichiellaceae</taxon>
        <taxon>Fonsecaea</taxon>
    </lineage>
</organism>
<accession>A0A177FG87</accession>
<keyword evidence="4" id="KW-1185">Reference proteome</keyword>
<feature type="region of interest" description="Disordered" evidence="1">
    <location>
        <begin position="203"/>
        <end position="233"/>
    </location>
</feature>
<proteinExistence type="predicted"/>
<evidence type="ECO:0000313" key="4">
    <source>
        <dbReference type="Proteomes" id="UP000077002"/>
    </source>
</evidence>
<dbReference type="RefSeq" id="XP_022514434.1">
    <property type="nucleotide sequence ID" value="XM_022653332.1"/>
</dbReference>
<sequence length="380" mass="40527">MAPAYQADDNVVFLYHCLANAAGKIDWNAVAMATGSTRGAVEIRWRRLKKKIEGDTVAAQPVTATPAQSATTPPPQPAQRPKAGQGKKKTAASRKRKIEAVADEDDEDDADAVGPPQVDGQVDFRPSSSRRRTRGKKLNFNIKACLDSDVDSSAILSSGGDEDYVADVKVVKSEDDDSLISNSGDDRKAKAKAKRFKKLQPLSTKTAAPVRPNDVRPNLPAVSKGNTQSSMHPCDRPLPSIEYSPPATPLSGVFMDGQQGLVNADSEIALGSLKPGMIITLPPKGRAHISKSIPGDTVTKRESSFSLISASSVSATRFSTATDSVNQMLQQELANHVEIRPEDSASNVAGHAEEDSTPARDMPTGIMTNTVRFLKGLLSS</sequence>
<dbReference type="AlphaFoldDB" id="A0A177FG87"/>
<dbReference type="EMBL" id="LVKK01000016">
    <property type="protein sequence ID" value="OAG42482.1"/>
    <property type="molecule type" value="Genomic_DNA"/>
</dbReference>
<feature type="compositionally biased region" description="Low complexity" evidence="1">
    <location>
        <begin position="56"/>
        <end position="71"/>
    </location>
</feature>
<name>A0A177FG87_9EURO</name>
<feature type="domain" description="Myb-like DNA-binding" evidence="2">
    <location>
        <begin position="8"/>
        <end position="53"/>
    </location>
</feature>
<dbReference type="Pfam" id="PF22980">
    <property type="entry name" value="Myb_DNA-bind_8"/>
    <property type="match status" value="1"/>
</dbReference>
<evidence type="ECO:0000259" key="2">
    <source>
        <dbReference type="Pfam" id="PF22980"/>
    </source>
</evidence>
<feature type="region of interest" description="Disordered" evidence="1">
    <location>
        <begin position="54"/>
        <end position="135"/>
    </location>
</feature>